<reference evidence="1 2" key="1">
    <citation type="submission" date="2014-10" db="EMBL/GenBank/DDBJ databases">
        <title>Genome sequence of Clostridium aceticum DSM 1496.</title>
        <authorList>
            <person name="Poehlein A."/>
            <person name="Schiel-Bengelsdorf B."/>
            <person name="Gottschalk G."/>
            <person name="Duerre P."/>
            <person name="Daniel R."/>
        </authorList>
    </citation>
    <scope>NUCLEOTIDE SEQUENCE [LARGE SCALE GENOMIC DNA]</scope>
    <source>
        <strain evidence="1 2">DSM 1496</strain>
    </source>
</reference>
<organism evidence="1 2">
    <name type="scientific">Clostridium aceticum</name>
    <dbReference type="NCBI Taxonomy" id="84022"/>
    <lineage>
        <taxon>Bacteria</taxon>
        <taxon>Bacillati</taxon>
        <taxon>Bacillota</taxon>
        <taxon>Clostridia</taxon>
        <taxon>Eubacteriales</taxon>
        <taxon>Clostridiaceae</taxon>
        <taxon>Clostridium</taxon>
    </lineage>
</organism>
<dbReference type="KEGG" id="cace:CACET_c08030"/>
<evidence type="ECO:0000313" key="2">
    <source>
        <dbReference type="Proteomes" id="UP000035704"/>
    </source>
</evidence>
<dbReference type="AlphaFoldDB" id="A0A0D8I787"/>
<dbReference type="InterPro" id="IPR011642">
    <property type="entry name" value="Gate_dom"/>
</dbReference>
<accession>A0A0D8I787</accession>
<dbReference type="Proteomes" id="UP000035704">
    <property type="component" value="Chromosome"/>
</dbReference>
<dbReference type="STRING" id="84022.CACET_c08030"/>
<gene>
    <name evidence="1" type="ORF">CACET_c08030</name>
</gene>
<dbReference type="Pfam" id="PF07670">
    <property type="entry name" value="Gate"/>
    <property type="match status" value="1"/>
</dbReference>
<sequence length="142" mass="15365">MFVNSIKTGCKKGIETTWMLAKVIIPVYFVVTFLQHTPVIQWIAHTFKPLMAIFNLSGEAAVVLVLGNFLNLYAAIGAIKAISLEPMEITIIAIMLSFSHSLLIETAVTKKLGISVGKIIAIRVGLAVVAGIIMGRVGTILW</sequence>
<name>A0A0D8I787_9CLOT</name>
<proteinExistence type="predicted"/>
<evidence type="ECO:0000313" key="1">
    <source>
        <dbReference type="EMBL" id="AKL94313.1"/>
    </source>
</evidence>
<dbReference type="RefSeq" id="WP_044825800.1">
    <property type="nucleotide sequence ID" value="NZ_CP009687.1"/>
</dbReference>
<dbReference type="PATRIC" id="fig|84022.5.peg.1295"/>
<keyword evidence="2" id="KW-1185">Reference proteome</keyword>
<dbReference type="OrthoDB" id="9779080at2"/>
<dbReference type="EMBL" id="CP009687">
    <property type="protein sequence ID" value="AKL94313.1"/>
    <property type="molecule type" value="Genomic_DNA"/>
</dbReference>
<protein>
    <submittedName>
        <fullName evidence="1">Nucleoside recognition domain-containing protein</fullName>
    </submittedName>
</protein>